<feature type="signal peptide" evidence="1">
    <location>
        <begin position="1"/>
        <end position="36"/>
    </location>
</feature>
<sequence>MYFFNAKFGGVAMLKALFCNAMTVLLLSALSQTTRADSLTDQAQALLDQGKAKEAYSLLEPQEAQRAGDASFDLLFGIAAIDAGQNTRGVFALERVLALHPENARARAEIARAYLALGETDTAKQEFESVQNQGVPPEVSATIDRYMDAVDRVNAATRTTLRGFVEASLGYDTNVNAATSKSSVALPGYGGTIILDSDSRAIDAWFGTVGGGLNVSSPISNEVVAVAGLTGVIRNNFGASQFNNVSGDAYAGLVVTRDKNVFSLNAQFNQYNLSGDRYRTASGLSGQWQHNMDARNQLSAFVQYADLRYQTQSIRNADRWVAGGAFAHAYRGGEVAFASLYGVNETTHDGDVPWLGFNGVGVRAGGQLNYNAKTILFAGGSIEYRHYSAEDPAYLATRKDTQYDLVIGSTYTPARYWTVTPRLTWTFDDSNIELNKYHRETAAVIVRREF</sequence>
<feature type="domain" description="Surface lipoprotein assembly modifier C-terminal" evidence="2">
    <location>
        <begin position="239"/>
        <end position="450"/>
    </location>
</feature>
<protein>
    <recommendedName>
        <fullName evidence="2">Surface lipoprotein assembly modifier C-terminal domain-containing protein</fullName>
    </recommendedName>
</protein>
<dbReference type="SUPFAM" id="SSF48452">
    <property type="entry name" value="TPR-like"/>
    <property type="match status" value="1"/>
</dbReference>
<dbReference type="InterPro" id="IPR007655">
    <property type="entry name" value="Slam_C"/>
</dbReference>
<evidence type="ECO:0000259" key="2">
    <source>
        <dbReference type="Pfam" id="PF04575"/>
    </source>
</evidence>
<keyword evidence="1" id="KW-0732">Signal</keyword>
<dbReference type="Gene3D" id="1.25.40.10">
    <property type="entry name" value="Tetratricopeptide repeat domain"/>
    <property type="match status" value="1"/>
</dbReference>
<proteinExistence type="predicted"/>
<name>A0A1A8Y407_9RHOO</name>
<dbReference type="InterPro" id="IPR011990">
    <property type="entry name" value="TPR-like_helical_dom_sf"/>
</dbReference>
<dbReference type="Proteomes" id="UP000199600">
    <property type="component" value="Unassembled WGS sequence"/>
</dbReference>
<keyword evidence="4" id="KW-1185">Reference proteome</keyword>
<evidence type="ECO:0000313" key="3">
    <source>
        <dbReference type="EMBL" id="SBT11118.1"/>
    </source>
</evidence>
<evidence type="ECO:0000256" key="1">
    <source>
        <dbReference type="SAM" id="SignalP"/>
    </source>
</evidence>
<gene>
    <name evidence="3" type="ORF">PROAA_90020</name>
</gene>
<feature type="chain" id="PRO_5008381965" description="Surface lipoprotein assembly modifier C-terminal domain-containing protein" evidence="1">
    <location>
        <begin position="37"/>
        <end position="450"/>
    </location>
</feature>
<reference evidence="3 4" key="1">
    <citation type="submission" date="2016-06" db="EMBL/GenBank/DDBJ databases">
        <authorList>
            <person name="Kjaerup R.B."/>
            <person name="Dalgaard T.S."/>
            <person name="Juul-Madsen H.R."/>
        </authorList>
    </citation>
    <scope>NUCLEOTIDE SEQUENCE [LARGE SCALE GENOMIC DNA]</scope>
    <source>
        <strain evidence="3">2</strain>
    </source>
</reference>
<evidence type="ECO:0000313" key="4">
    <source>
        <dbReference type="Proteomes" id="UP000199600"/>
    </source>
</evidence>
<dbReference type="AlphaFoldDB" id="A0A1A8Y407"/>
<dbReference type="Pfam" id="PF04575">
    <property type="entry name" value="SlipAM"/>
    <property type="match status" value="1"/>
</dbReference>
<dbReference type="Pfam" id="PF14559">
    <property type="entry name" value="TPR_19"/>
    <property type="match status" value="1"/>
</dbReference>
<accession>A0A1A8Y407</accession>
<organism evidence="3 4">
    <name type="scientific">Candidatus Propionivibrio aalborgensis</name>
    <dbReference type="NCBI Taxonomy" id="1860101"/>
    <lineage>
        <taxon>Bacteria</taxon>
        <taxon>Pseudomonadati</taxon>
        <taxon>Pseudomonadota</taxon>
        <taxon>Betaproteobacteria</taxon>
        <taxon>Rhodocyclales</taxon>
        <taxon>Rhodocyclaceae</taxon>
        <taxon>Propionivibrio</taxon>
    </lineage>
</organism>
<dbReference type="EMBL" id="FLQY01000395">
    <property type="protein sequence ID" value="SBT11118.1"/>
    <property type="molecule type" value="Genomic_DNA"/>
</dbReference>